<dbReference type="EMBL" id="CP003539">
    <property type="protein sequence ID" value="AFX98637.1"/>
    <property type="molecule type" value="Genomic_DNA"/>
</dbReference>
<sequence length="41" mass="5083">MIYCNQCLNIILEEFINYNIKNPLLFYLLFNKRLKNLNLKF</sequence>
<name>K7YMA4_9PROT</name>
<dbReference type="KEGG" id="thal:A1OE_444"/>
<reference evidence="1 2" key="1">
    <citation type="journal article" date="2012" name="Proc. Natl. Acad. Sci. U.S.A.">
        <title>Genome streamlining and chemical defense in a coral reef symbiosis.</title>
        <authorList>
            <person name="Kwan J.C."/>
            <person name="Donia M.S."/>
            <person name="Han A.W."/>
            <person name="Hirose E."/>
            <person name="Haygood M.G."/>
            <person name="Schmidt E.W."/>
        </authorList>
    </citation>
    <scope>NUCLEOTIDE SEQUENCE [LARGE SCALE GENOMIC DNA]</scope>
    <source>
        <strain evidence="1 2">L2</strain>
    </source>
</reference>
<proteinExistence type="predicted"/>
<evidence type="ECO:0000313" key="1">
    <source>
        <dbReference type="EMBL" id="AFX98637.1"/>
    </source>
</evidence>
<dbReference type="AlphaFoldDB" id="K7YMA4"/>
<protein>
    <submittedName>
        <fullName evidence="1">Uncharacterized protein</fullName>
    </submittedName>
</protein>
<dbReference type="Proteomes" id="UP000010077">
    <property type="component" value="Chromosome"/>
</dbReference>
<keyword evidence="2" id="KW-1185">Reference proteome</keyword>
<evidence type="ECO:0000313" key="2">
    <source>
        <dbReference type="Proteomes" id="UP000010077"/>
    </source>
</evidence>
<dbReference type="HOGENOM" id="CLU_3267243_0_0_5"/>
<gene>
    <name evidence="1" type="ORF">A1OE_444</name>
</gene>
<accession>K7YMA4</accession>
<organism evidence="1 2">
    <name type="scientific">Candidatus Endolissoclinum faulkneri L2</name>
    <dbReference type="NCBI Taxonomy" id="1193729"/>
    <lineage>
        <taxon>Bacteria</taxon>
        <taxon>Pseudomonadati</taxon>
        <taxon>Pseudomonadota</taxon>
        <taxon>Alphaproteobacteria</taxon>
        <taxon>Rhodospirillales</taxon>
        <taxon>Rhodospirillaceae</taxon>
        <taxon>Candidatus Endolissoclinum</taxon>
    </lineage>
</organism>